<dbReference type="EMBL" id="CP108222">
    <property type="protein sequence ID" value="WTT17827.1"/>
    <property type="molecule type" value="Genomic_DNA"/>
</dbReference>
<dbReference type="GO" id="GO:0006355">
    <property type="term" value="P:regulation of DNA-templated transcription"/>
    <property type="evidence" value="ECO:0007669"/>
    <property type="project" value="InterPro"/>
</dbReference>
<organism evidence="2">
    <name type="scientific">Streptomyces sp. NBC_00093</name>
    <dbReference type="NCBI Taxonomy" id="2975649"/>
    <lineage>
        <taxon>Bacteria</taxon>
        <taxon>Bacillati</taxon>
        <taxon>Actinomycetota</taxon>
        <taxon>Actinomycetes</taxon>
        <taxon>Kitasatosporales</taxon>
        <taxon>Streptomycetaceae</taxon>
        <taxon>Streptomyces</taxon>
    </lineage>
</organism>
<proteinExistence type="predicted"/>
<evidence type="ECO:0000259" key="1">
    <source>
        <dbReference type="SMART" id="SM00421"/>
    </source>
</evidence>
<dbReference type="InterPro" id="IPR036388">
    <property type="entry name" value="WH-like_DNA-bd_sf"/>
</dbReference>
<evidence type="ECO:0000313" key="2">
    <source>
        <dbReference type="EMBL" id="WTT17827.1"/>
    </source>
</evidence>
<dbReference type="Gene3D" id="1.10.10.10">
    <property type="entry name" value="Winged helix-like DNA-binding domain superfamily/Winged helix DNA-binding domain"/>
    <property type="match status" value="1"/>
</dbReference>
<gene>
    <name evidence="2" type="ORF">OHA22_20905</name>
</gene>
<feature type="domain" description="HTH luxR-type" evidence="1">
    <location>
        <begin position="50"/>
        <end position="107"/>
    </location>
</feature>
<protein>
    <submittedName>
        <fullName evidence="2">Helix-turn-helix transcriptional regulator</fullName>
    </submittedName>
</protein>
<accession>A0AAU2A0R5</accession>
<reference evidence="2" key="1">
    <citation type="submission" date="2022-10" db="EMBL/GenBank/DDBJ databases">
        <title>The complete genomes of actinobacterial strains from the NBC collection.</title>
        <authorList>
            <person name="Joergensen T.S."/>
            <person name="Alvarez Arevalo M."/>
            <person name="Sterndorff E.B."/>
            <person name="Faurdal D."/>
            <person name="Vuksanovic O."/>
            <person name="Mourched A.-S."/>
            <person name="Charusanti P."/>
            <person name="Shaw S."/>
            <person name="Blin K."/>
            <person name="Weber T."/>
        </authorList>
    </citation>
    <scope>NUCLEOTIDE SEQUENCE</scope>
    <source>
        <strain evidence="2">NBC_00093</strain>
    </source>
</reference>
<dbReference type="InterPro" id="IPR016032">
    <property type="entry name" value="Sig_transdc_resp-reg_C-effctor"/>
</dbReference>
<dbReference type="AlphaFoldDB" id="A0AAU2A0R5"/>
<dbReference type="Pfam" id="PF00196">
    <property type="entry name" value="GerE"/>
    <property type="match status" value="1"/>
</dbReference>
<sequence length="126" mass="13881">MTARTPGLILRAQDVITASREEGSRVDPALQASVALYRAGMLCRPQRGRPDWLTPALLRVLAGLARGETVQETAERLNIAYETVRSRRKKVYAGMGARTPAHAVGLALSYGWVRDEHVITERGEAR</sequence>
<dbReference type="InterPro" id="IPR000792">
    <property type="entry name" value="Tscrpt_reg_LuxR_C"/>
</dbReference>
<dbReference type="GO" id="GO:0003677">
    <property type="term" value="F:DNA binding"/>
    <property type="evidence" value="ECO:0007669"/>
    <property type="project" value="InterPro"/>
</dbReference>
<dbReference type="SUPFAM" id="SSF46894">
    <property type="entry name" value="C-terminal effector domain of the bipartite response regulators"/>
    <property type="match status" value="1"/>
</dbReference>
<name>A0AAU2A0R5_9ACTN</name>
<dbReference type="SMART" id="SM00421">
    <property type="entry name" value="HTH_LUXR"/>
    <property type="match status" value="1"/>
</dbReference>